<organism evidence="1 2">
    <name type="scientific">Mizuhopecten yessoensis</name>
    <name type="common">Japanese scallop</name>
    <name type="synonym">Patinopecten yessoensis</name>
    <dbReference type="NCBI Taxonomy" id="6573"/>
    <lineage>
        <taxon>Eukaryota</taxon>
        <taxon>Metazoa</taxon>
        <taxon>Spiralia</taxon>
        <taxon>Lophotrochozoa</taxon>
        <taxon>Mollusca</taxon>
        <taxon>Bivalvia</taxon>
        <taxon>Autobranchia</taxon>
        <taxon>Pteriomorphia</taxon>
        <taxon>Pectinida</taxon>
        <taxon>Pectinoidea</taxon>
        <taxon>Pectinidae</taxon>
        <taxon>Mizuhopecten</taxon>
    </lineage>
</organism>
<dbReference type="Proteomes" id="UP000242188">
    <property type="component" value="Unassembled WGS sequence"/>
</dbReference>
<name>A0A210Q0Y7_MIZYE</name>
<protein>
    <submittedName>
        <fullName evidence="1">Uncharacterized protein</fullName>
    </submittedName>
</protein>
<proteinExistence type="predicted"/>
<dbReference type="AlphaFoldDB" id="A0A210Q0Y7"/>
<reference evidence="1 2" key="1">
    <citation type="journal article" date="2017" name="Nat. Ecol. Evol.">
        <title>Scallop genome provides insights into evolution of bilaterian karyotype and development.</title>
        <authorList>
            <person name="Wang S."/>
            <person name="Zhang J."/>
            <person name="Jiao W."/>
            <person name="Li J."/>
            <person name="Xun X."/>
            <person name="Sun Y."/>
            <person name="Guo X."/>
            <person name="Huan P."/>
            <person name="Dong B."/>
            <person name="Zhang L."/>
            <person name="Hu X."/>
            <person name="Sun X."/>
            <person name="Wang J."/>
            <person name="Zhao C."/>
            <person name="Wang Y."/>
            <person name="Wang D."/>
            <person name="Huang X."/>
            <person name="Wang R."/>
            <person name="Lv J."/>
            <person name="Li Y."/>
            <person name="Zhang Z."/>
            <person name="Liu B."/>
            <person name="Lu W."/>
            <person name="Hui Y."/>
            <person name="Liang J."/>
            <person name="Zhou Z."/>
            <person name="Hou R."/>
            <person name="Li X."/>
            <person name="Liu Y."/>
            <person name="Li H."/>
            <person name="Ning X."/>
            <person name="Lin Y."/>
            <person name="Zhao L."/>
            <person name="Xing Q."/>
            <person name="Dou J."/>
            <person name="Li Y."/>
            <person name="Mao J."/>
            <person name="Guo H."/>
            <person name="Dou H."/>
            <person name="Li T."/>
            <person name="Mu C."/>
            <person name="Jiang W."/>
            <person name="Fu Q."/>
            <person name="Fu X."/>
            <person name="Miao Y."/>
            <person name="Liu J."/>
            <person name="Yu Q."/>
            <person name="Li R."/>
            <person name="Liao H."/>
            <person name="Li X."/>
            <person name="Kong Y."/>
            <person name="Jiang Z."/>
            <person name="Chourrout D."/>
            <person name="Li R."/>
            <person name="Bao Z."/>
        </authorList>
    </citation>
    <scope>NUCLEOTIDE SEQUENCE [LARGE SCALE GENOMIC DNA]</scope>
    <source>
        <strain evidence="1 2">PY_sf001</strain>
    </source>
</reference>
<keyword evidence="2" id="KW-1185">Reference proteome</keyword>
<gene>
    <name evidence="1" type="ORF">KP79_PYT24230</name>
</gene>
<sequence length="257" mass="29339">MITRIELAKRILEERPESSDGWIKDESLEGVKLGNFAWKRQRNVFIRMLPAFEKYRYETATKTLGEYLQRRKDRLEFTFKTDCSKTSLAATTLKKKQTWNAGLMNTIFGGNAHHSDKIKIPAIDLTITNINRRYLEHSLNAWKLDMTSSYIKEEQRKKGIPCIISEIVKAAIPRDQANKMAYAEKKQRIEGKVKGTSADDSVKTTGNIVRETSEKTEGYIHGTVLYKVLPLEVDPTGHIEAKEDSKGFVKGKVLSKL</sequence>
<evidence type="ECO:0000313" key="2">
    <source>
        <dbReference type="Proteomes" id="UP000242188"/>
    </source>
</evidence>
<accession>A0A210Q0Y7</accession>
<evidence type="ECO:0000313" key="1">
    <source>
        <dbReference type="EMBL" id="OWF42410.1"/>
    </source>
</evidence>
<comment type="caution">
    <text evidence="1">The sequence shown here is derived from an EMBL/GenBank/DDBJ whole genome shotgun (WGS) entry which is preliminary data.</text>
</comment>
<dbReference type="EMBL" id="NEDP02005283">
    <property type="protein sequence ID" value="OWF42410.1"/>
    <property type="molecule type" value="Genomic_DNA"/>
</dbReference>